<dbReference type="OrthoDB" id="57558at2"/>
<gene>
    <name evidence="8" type="ORF">FJ657_04385</name>
</gene>
<reference evidence="8 9" key="1">
    <citation type="submission" date="2019-06" db="EMBL/GenBank/DDBJ databases">
        <authorList>
            <person name="Li F."/>
        </authorList>
    </citation>
    <scope>NUCLEOTIDE SEQUENCE [LARGE SCALE GENOMIC DNA]</scope>
    <source>
        <strain evidence="8 9">10F1D-1</strain>
    </source>
</reference>
<evidence type="ECO:0000256" key="4">
    <source>
        <dbReference type="ARBA" id="ARBA00023136"/>
    </source>
</evidence>
<dbReference type="InterPro" id="IPR004837">
    <property type="entry name" value="NaCa_Exmemb"/>
</dbReference>
<evidence type="ECO:0000259" key="7">
    <source>
        <dbReference type="Pfam" id="PF01699"/>
    </source>
</evidence>
<keyword evidence="9" id="KW-1185">Reference proteome</keyword>
<feature type="region of interest" description="Disordered" evidence="5">
    <location>
        <begin position="426"/>
        <end position="447"/>
    </location>
</feature>
<evidence type="ECO:0000313" key="8">
    <source>
        <dbReference type="EMBL" id="TPW77887.1"/>
    </source>
</evidence>
<dbReference type="RefSeq" id="WP_141162412.1">
    <property type="nucleotide sequence ID" value="NZ_VHQG01000001.1"/>
</dbReference>
<keyword evidence="2 6" id="KW-0812">Transmembrane</keyword>
<feature type="domain" description="Sodium/calcium exchanger membrane region" evidence="7">
    <location>
        <begin position="35"/>
        <end position="201"/>
    </location>
</feature>
<feature type="domain" description="Sodium/calcium exchanger membrane region" evidence="7">
    <location>
        <begin position="239"/>
        <end position="380"/>
    </location>
</feature>
<dbReference type="EMBL" id="VHQG01000001">
    <property type="protein sequence ID" value="TPW77887.1"/>
    <property type="molecule type" value="Genomic_DNA"/>
</dbReference>
<name>A0A506Y9V7_9MICO</name>
<feature type="transmembrane region" description="Helical" evidence="6">
    <location>
        <begin position="289"/>
        <end position="310"/>
    </location>
</feature>
<dbReference type="Pfam" id="PF01699">
    <property type="entry name" value="Na_Ca_ex"/>
    <property type="match status" value="2"/>
</dbReference>
<dbReference type="Proteomes" id="UP000316252">
    <property type="component" value="Unassembled WGS sequence"/>
</dbReference>
<evidence type="ECO:0000256" key="6">
    <source>
        <dbReference type="SAM" id="Phobius"/>
    </source>
</evidence>
<dbReference type="Gene3D" id="1.20.1420.30">
    <property type="entry name" value="NCX, central ion-binding region"/>
    <property type="match status" value="1"/>
</dbReference>
<evidence type="ECO:0000313" key="9">
    <source>
        <dbReference type="Proteomes" id="UP000316252"/>
    </source>
</evidence>
<feature type="transmembrane region" description="Helical" evidence="6">
    <location>
        <begin position="389"/>
        <end position="406"/>
    </location>
</feature>
<evidence type="ECO:0000256" key="3">
    <source>
        <dbReference type="ARBA" id="ARBA00022989"/>
    </source>
</evidence>
<dbReference type="InterPro" id="IPR044880">
    <property type="entry name" value="NCX_ion-bd_dom_sf"/>
</dbReference>
<dbReference type="AlphaFoldDB" id="A0A506Y9V7"/>
<keyword evidence="3 6" id="KW-1133">Transmembrane helix</keyword>
<feature type="transmembrane region" description="Helical" evidence="6">
    <location>
        <begin position="106"/>
        <end position="125"/>
    </location>
</feature>
<dbReference type="GO" id="GO:0055085">
    <property type="term" value="P:transmembrane transport"/>
    <property type="evidence" value="ECO:0007669"/>
    <property type="project" value="InterPro"/>
</dbReference>
<comment type="subcellular location">
    <subcellularLocation>
        <location evidence="1">Membrane</location>
        <topology evidence="1">Multi-pass membrane protein</topology>
    </subcellularLocation>
</comment>
<organism evidence="8 9">
    <name type="scientific">Schumannella soli</name>
    <dbReference type="NCBI Taxonomy" id="2590779"/>
    <lineage>
        <taxon>Bacteria</taxon>
        <taxon>Bacillati</taxon>
        <taxon>Actinomycetota</taxon>
        <taxon>Actinomycetes</taxon>
        <taxon>Micrococcales</taxon>
        <taxon>Microbacteriaceae</taxon>
        <taxon>Schumannella</taxon>
    </lineage>
</organism>
<comment type="caution">
    <text evidence="8">The sequence shown here is derived from an EMBL/GenBank/DDBJ whole genome shotgun (WGS) entry which is preliminary data.</text>
</comment>
<keyword evidence="4 6" id="KW-0472">Membrane</keyword>
<feature type="transmembrane region" description="Helical" evidence="6">
    <location>
        <begin position="31"/>
        <end position="51"/>
    </location>
</feature>
<feature type="transmembrane region" description="Helical" evidence="6">
    <location>
        <begin position="183"/>
        <end position="200"/>
    </location>
</feature>
<evidence type="ECO:0000256" key="5">
    <source>
        <dbReference type="SAM" id="MobiDB-lite"/>
    </source>
</evidence>
<feature type="transmembrane region" description="Helical" evidence="6">
    <location>
        <begin position="162"/>
        <end position="177"/>
    </location>
</feature>
<evidence type="ECO:0000256" key="1">
    <source>
        <dbReference type="ARBA" id="ARBA00004141"/>
    </source>
</evidence>
<protein>
    <submittedName>
        <fullName evidence="8">Sodium:proton exchanger</fullName>
    </submittedName>
</protein>
<feature type="transmembrane region" description="Helical" evidence="6">
    <location>
        <begin position="237"/>
        <end position="254"/>
    </location>
</feature>
<feature type="transmembrane region" description="Helical" evidence="6">
    <location>
        <begin position="63"/>
        <end position="86"/>
    </location>
</feature>
<accession>A0A506Y9V7</accession>
<evidence type="ECO:0000256" key="2">
    <source>
        <dbReference type="ARBA" id="ARBA00022692"/>
    </source>
</evidence>
<feature type="transmembrane region" description="Helical" evidence="6">
    <location>
        <begin position="357"/>
        <end position="383"/>
    </location>
</feature>
<proteinExistence type="predicted"/>
<sequence length="447" mass="46513">MPAALIRRIVICLAIAAPAITFRITGFRPDPVVDLLVFGAAVVAAAFLLAWAAEAAQKDISGALAIAILAFIAVLPEYAVDLFYAFRSGSEPAYAQFAAANMTGSNRLLLGFGWPLVAITALIVARRTTAAARSGSGSGSGSGSAKLPRAAHALELPKENRLDIGFLALLSIAAFAIPLLGTIPIWLGVLLIVTFGLYLWRASKNHSDDDGEGRDGTEEFVGGAALIAEMPTRARRATVIALFVVAAAIILSSAEPFAEALVSSGSSLGIDSYFLVQWLAPLASEAPEFIVATMFALRGMGGAAIGTLIASKVNQWSLLVGSLPVAHGLGGGGWALELDARQVEEFVLTASQTVMGVAIILALCFHWWSAAALAGLFAVQFFVPDENGRYVLSVIHLVIAVGALIVHRRDIVPTLAAPFRRARPVGHDGGDAGGPATGEQAAVASQR</sequence>
<dbReference type="GO" id="GO:0016020">
    <property type="term" value="C:membrane"/>
    <property type="evidence" value="ECO:0007669"/>
    <property type="project" value="UniProtKB-SubCell"/>
</dbReference>